<dbReference type="PANTHER" id="PTHR43334">
    <property type="entry name" value="ACETATE--COA LIGASE [ADP-FORMING]"/>
    <property type="match status" value="1"/>
</dbReference>
<dbReference type="OrthoDB" id="9807426at2"/>
<dbReference type="InterPro" id="IPR016102">
    <property type="entry name" value="Succinyl-CoA_synth-like"/>
</dbReference>
<dbReference type="FunFam" id="3.30.1490.20:FF:000020">
    <property type="entry name" value="Protein lysine acetyltransferase"/>
    <property type="match status" value="1"/>
</dbReference>
<evidence type="ECO:0000256" key="2">
    <source>
        <dbReference type="ARBA" id="ARBA00022741"/>
    </source>
</evidence>
<dbReference type="SUPFAM" id="SSF56059">
    <property type="entry name" value="Glutathione synthetase ATP-binding domain-like"/>
    <property type="match status" value="1"/>
</dbReference>
<evidence type="ECO:0000313" key="7">
    <source>
        <dbReference type="EMBL" id="AMK09666.1"/>
    </source>
</evidence>
<dbReference type="RefSeq" id="WP_066798998.1">
    <property type="nucleotide sequence ID" value="NZ_CP014206.1"/>
</dbReference>
<dbReference type="Gene3D" id="3.40.50.261">
    <property type="entry name" value="Succinyl-CoA synthetase domains"/>
    <property type="match status" value="2"/>
</dbReference>
<proteinExistence type="inferred from homology"/>
<dbReference type="Gene3D" id="3.30.1490.20">
    <property type="entry name" value="ATP-grasp fold, A domain"/>
    <property type="match status" value="1"/>
</dbReference>
<dbReference type="InterPro" id="IPR043938">
    <property type="entry name" value="Ligase_CoA_dom"/>
</dbReference>
<evidence type="ECO:0000313" key="8">
    <source>
        <dbReference type="EMBL" id="TDT86381.1"/>
    </source>
</evidence>
<dbReference type="Pfam" id="PF13607">
    <property type="entry name" value="Succ_CoA_lig"/>
    <property type="match status" value="1"/>
</dbReference>
<dbReference type="GO" id="GO:0046872">
    <property type="term" value="F:metal ion binding"/>
    <property type="evidence" value="ECO:0007669"/>
    <property type="project" value="InterPro"/>
</dbReference>
<dbReference type="EMBL" id="CP014206">
    <property type="protein sequence ID" value="AMK09666.1"/>
    <property type="molecule type" value="Genomic_DNA"/>
</dbReference>
<evidence type="ECO:0000256" key="4">
    <source>
        <dbReference type="ARBA" id="ARBA00060888"/>
    </source>
</evidence>
<dbReference type="Gene3D" id="3.40.50.720">
    <property type="entry name" value="NAD(P)-binding Rossmann-like Domain"/>
    <property type="match status" value="1"/>
</dbReference>
<evidence type="ECO:0000256" key="3">
    <source>
        <dbReference type="ARBA" id="ARBA00022840"/>
    </source>
</evidence>
<dbReference type="PROSITE" id="PS50975">
    <property type="entry name" value="ATP_GRASP"/>
    <property type="match status" value="1"/>
</dbReference>
<evidence type="ECO:0000313" key="10">
    <source>
        <dbReference type="Proteomes" id="UP000295506"/>
    </source>
</evidence>
<keyword evidence="1" id="KW-0436">Ligase</keyword>
<feature type="domain" description="ATP-grasp" evidence="6">
    <location>
        <begin position="493"/>
        <end position="539"/>
    </location>
</feature>
<accession>A0A140D8Z9</accession>
<dbReference type="InterPro" id="IPR036291">
    <property type="entry name" value="NAD(P)-bd_dom_sf"/>
</dbReference>
<organism evidence="8 10">
    <name type="scientific">Pseudodesulfovibrio indicus</name>
    <dbReference type="NCBI Taxonomy" id="1716143"/>
    <lineage>
        <taxon>Bacteria</taxon>
        <taxon>Pseudomonadati</taxon>
        <taxon>Thermodesulfobacteriota</taxon>
        <taxon>Desulfovibrionia</taxon>
        <taxon>Desulfovibrionales</taxon>
        <taxon>Desulfovibrionaceae</taxon>
    </lineage>
</organism>
<dbReference type="InterPro" id="IPR011761">
    <property type="entry name" value="ATP-grasp"/>
</dbReference>
<dbReference type="Pfam" id="PF19045">
    <property type="entry name" value="Ligase_CoA_2"/>
    <property type="match status" value="1"/>
</dbReference>
<dbReference type="KEGG" id="dej:AWY79_00355"/>
<dbReference type="SMART" id="SM00881">
    <property type="entry name" value="CoA_binding"/>
    <property type="match status" value="1"/>
</dbReference>
<dbReference type="AlphaFoldDB" id="A0A140D8Z9"/>
<dbReference type="InterPro" id="IPR051538">
    <property type="entry name" value="Acyl-CoA_Synth/Transferase"/>
</dbReference>
<evidence type="ECO:0000256" key="1">
    <source>
        <dbReference type="ARBA" id="ARBA00022598"/>
    </source>
</evidence>
<reference evidence="7 9" key="1">
    <citation type="journal article" date="2016" name="Front. Microbiol.">
        <title>Genome Sequence of the Piezophilic, Mesophilic Sulfate-Reducing Bacterium Desulfovibrio indicus J2T.</title>
        <authorList>
            <person name="Cao J."/>
            <person name="Maignien L."/>
            <person name="Shao Z."/>
            <person name="Alain K."/>
            <person name="Jebbar M."/>
        </authorList>
    </citation>
    <scope>NUCLEOTIDE SEQUENCE [LARGE SCALE GENOMIC DNA]</scope>
    <source>
        <strain evidence="7 9">J2</strain>
    </source>
</reference>
<sequence>MHPDAHLSELFSPASIAVVGASRSPIKLGHVLLSNLISGGYRGTIFPVNPAGGEILGLTAYPTAADLPRPPDLGIIVLPREQVLQAMRELADAHVDAVCVITAGFRETGRDGFELEMEMAELARRRNITLLGPNTLGLINTGIDLNATIAQAMPAKGSISFFSQSGALCAAILDWADGESIGFSKFISLGNKAGVSEADVLEALGDDPDTKVIIGYLESVEDGRKFQSRARLVTEKKPVIMIKAGTTPAGARATSSHTGAMAGNVEAATAAFKQAGIIRVESLEELFDLARAFAAQPLPEGPNLTVVTNSGGPGILAADACEDAGLNLARPSLATLEKLTEALPPFASIYNPIDIIGDAKAERYRATLEAVAEDELTHAILVLLTPTASAEIVETAQAVIDVAKTCAKPIFASFMGDERIGPGRDMLLKAGIPCYGYPEPAVRAISAMLAHYRWKNRPYPVEVCFRRDKGRAERTIENALNIGLTELPFADAMDIAAAYELPVPETRLVRTSEQAVRAAKKMGYPVALKIESPHLSSRGEVDGVALDLHTPREVRDAWLAITARAQRKRPDIYIAGCLVQTMGPVKAREVVIRFTRDPQFGPLISFCMAGPSAEVLGDVSYRLAPLALHDVQDIVREIRSFPLLRGVRGGEPVNLTAIEDILLSMSQMADDFPEIREAELNPILVDAEGAFVTDMRITVGPI</sequence>
<dbReference type="SUPFAM" id="SSF52210">
    <property type="entry name" value="Succinyl-CoA synthetase domains"/>
    <property type="match status" value="2"/>
</dbReference>
<dbReference type="PANTHER" id="PTHR43334:SF1">
    <property type="entry name" value="3-HYDROXYPROPIONATE--COA LIGASE [ADP-FORMING]"/>
    <property type="match status" value="1"/>
</dbReference>
<dbReference type="Pfam" id="PF13549">
    <property type="entry name" value="ATP-grasp_5"/>
    <property type="match status" value="1"/>
</dbReference>
<evidence type="ECO:0000256" key="5">
    <source>
        <dbReference type="PROSITE-ProRule" id="PRU00409"/>
    </source>
</evidence>
<evidence type="ECO:0000259" key="6">
    <source>
        <dbReference type="PROSITE" id="PS50975"/>
    </source>
</evidence>
<keyword evidence="2 5" id="KW-0547">Nucleotide-binding</keyword>
<dbReference type="EMBL" id="SOBK01000013">
    <property type="protein sequence ID" value="TDT86381.1"/>
    <property type="molecule type" value="Genomic_DNA"/>
</dbReference>
<evidence type="ECO:0000313" key="9">
    <source>
        <dbReference type="Proteomes" id="UP000055611"/>
    </source>
</evidence>
<comment type="similarity">
    <text evidence="4">In the N-terminal section; belongs to the acetate CoA ligase alpha subunit family.</text>
</comment>
<dbReference type="InterPro" id="IPR032875">
    <property type="entry name" value="Succ_CoA_lig_flav_dom"/>
</dbReference>
<name>A0A140D8Z9_9BACT</name>
<keyword evidence="3 5" id="KW-0067">ATP-binding</keyword>
<gene>
    <name evidence="7" type="ORF">AWY79_00355</name>
    <name evidence="8" type="ORF">EDC59_11357</name>
</gene>
<dbReference type="GO" id="GO:0043758">
    <property type="term" value="F:acetate-CoA ligase (ADP-forming) activity"/>
    <property type="evidence" value="ECO:0007669"/>
    <property type="project" value="InterPro"/>
</dbReference>
<dbReference type="InterPro" id="IPR013815">
    <property type="entry name" value="ATP_grasp_subdomain_1"/>
</dbReference>
<protein>
    <submittedName>
        <fullName evidence="8">Acetyltransferase</fullName>
    </submittedName>
    <submittedName>
        <fullName evidence="7">Acyl-CoA synthetase</fullName>
    </submittedName>
</protein>
<dbReference type="Gene3D" id="3.30.470.20">
    <property type="entry name" value="ATP-grasp fold, B domain"/>
    <property type="match status" value="1"/>
</dbReference>
<dbReference type="InterPro" id="IPR003781">
    <property type="entry name" value="CoA-bd"/>
</dbReference>
<dbReference type="Pfam" id="PF13380">
    <property type="entry name" value="CoA_binding_2"/>
    <property type="match status" value="1"/>
</dbReference>
<dbReference type="GO" id="GO:0005524">
    <property type="term" value="F:ATP binding"/>
    <property type="evidence" value="ECO:0007669"/>
    <property type="project" value="UniProtKB-UniRule"/>
</dbReference>
<dbReference type="SUPFAM" id="SSF51735">
    <property type="entry name" value="NAD(P)-binding Rossmann-fold domains"/>
    <property type="match status" value="1"/>
</dbReference>
<dbReference type="Proteomes" id="UP000295506">
    <property type="component" value="Unassembled WGS sequence"/>
</dbReference>
<dbReference type="Proteomes" id="UP000055611">
    <property type="component" value="Chromosome"/>
</dbReference>
<reference evidence="8 10" key="2">
    <citation type="submission" date="2019-03" db="EMBL/GenBank/DDBJ databases">
        <title>Genomic Encyclopedia of Type Strains, Phase IV (KMG-IV): sequencing the most valuable type-strain genomes for metagenomic binning, comparative biology and taxonomic classification.</title>
        <authorList>
            <person name="Goeker M."/>
        </authorList>
    </citation>
    <scope>NUCLEOTIDE SEQUENCE [LARGE SCALE GENOMIC DNA]</scope>
    <source>
        <strain evidence="8 10">DSM 101483</strain>
    </source>
</reference>
<keyword evidence="9" id="KW-1185">Reference proteome</keyword>